<keyword evidence="2" id="KW-1185">Reference proteome</keyword>
<dbReference type="AlphaFoldDB" id="A0A0C2TV46"/>
<organism evidence="1 2">
    <name type="scientific">Amanita muscaria (strain Koide BX008)</name>
    <dbReference type="NCBI Taxonomy" id="946122"/>
    <lineage>
        <taxon>Eukaryota</taxon>
        <taxon>Fungi</taxon>
        <taxon>Dikarya</taxon>
        <taxon>Basidiomycota</taxon>
        <taxon>Agaricomycotina</taxon>
        <taxon>Agaricomycetes</taxon>
        <taxon>Agaricomycetidae</taxon>
        <taxon>Agaricales</taxon>
        <taxon>Pluteineae</taxon>
        <taxon>Amanitaceae</taxon>
        <taxon>Amanita</taxon>
    </lineage>
</organism>
<dbReference type="InParanoid" id="A0A0C2TV46"/>
<proteinExistence type="predicted"/>
<dbReference type="Proteomes" id="UP000054549">
    <property type="component" value="Unassembled WGS sequence"/>
</dbReference>
<dbReference type="HOGENOM" id="CLU_3105827_0_0_1"/>
<name>A0A0C2TV46_AMAMK</name>
<evidence type="ECO:0000313" key="1">
    <source>
        <dbReference type="EMBL" id="KIL71194.1"/>
    </source>
</evidence>
<sequence length="51" mass="5611">MSTEDCQKHTSPSTGLTGCATSVSGIGRETLLTISKFQFYESLPDRSYLHE</sequence>
<dbReference type="EMBL" id="KN818222">
    <property type="protein sequence ID" value="KIL71194.1"/>
    <property type="molecule type" value="Genomic_DNA"/>
</dbReference>
<reference evidence="1 2" key="1">
    <citation type="submission" date="2014-04" db="EMBL/GenBank/DDBJ databases">
        <title>Evolutionary Origins and Diversification of the Mycorrhizal Mutualists.</title>
        <authorList>
            <consortium name="DOE Joint Genome Institute"/>
            <consortium name="Mycorrhizal Genomics Consortium"/>
            <person name="Kohler A."/>
            <person name="Kuo A."/>
            <person name="Nagy L.G."/>
            <person name="Floudas D."/>
            <person name="Copeland A."/>
            <person name="Barry K.W."/>
            <person name="Cichocki N."/>
            <person name="Veneault-Fourrey C."/>
            <person name="LaButti K."/>
            <person name="Lindquist E.A."/>
            <person name="Lipzen A."/>
            <person name="Lundell T."/>
            <person name="Morin E."/>
            <person name="Murat C."/>
            <person name="Riley R."/>
            <person name="Ohm R."/>
            <person name="Sun H."/>
            <person name="Tunlid A."/>
            <person name="Henrissat B."/>
            <person name="Grigoriev I.V."/>
            <person name="Hibbett D.S."/>
            <person name="Martin F."/>
        </authorList>
    </citation>
    <scope>NUCLEOTIDE SEQUENCE [LARGE SCALE GENOMIC DNA]</scope>
    <source>
        <strain evidence="1 2">Koide BX008</strain>
    </source>
</reference>
<accession>A0A0C2TV46</accession>
<gene>
    <name evidence="1" type="ORF">M378DRAFT_154683</name>
</gene>
<evidence type="ECO:0000313" key="2">
    <source>
        <dbReference type="Proteomes" id="UP000054549"/>
    </source>
</evidence>
<protein>
    <submittedName>
        <fullName evidence="1">Uncharacterized protein</fullName>
    </submittedName>
</protein>